<sequence>MLLIRFEVFPVLSSYIYTKHLGPSRAIVSPTDLVLCMKQWQDAAENPETCSLWLAAKAGYISVKCSHARHRCSFSGHGAHLKDAALCASREGSARSPIAPSHSPLPRARALRGQPVKESQMSLIFYSMFNMCL</sequence>
<dbReference type="AlphaFoldDB" id="A0A2P5WT09"/>
<name>A0A2P5WT09_GOSBA</name>
<protein>
    <submittedName>
        <fullName evidence="1">Uncharacterized protein</fullName>
    </submittedName>
</protein>
<organism evidence="1 2">
    <name type="scientific">Gossypium barbadense</name>
    <name type="common">Sea Island cotton</name>
    <name type="synonym">Hibiscus barbadensis</name>
    <dbReference type="NCBI Taxonomy" id="3634"/>
    <lineage>
        <taxon>Eukaryota</taxon>
        <taxon>Viridiplantae</taxon>
        <taxon>Streptophyta</taxon>
        <taxon>Embryophyta</taxon>
        <taxon>Tracheophyta</taxon>
        <taxon>Spermatophyta</taxon>
        <taxon>Magnoliopsida</taxon>
        <taxon>eudicotyledons</taxon>
        <taxon>Gunneridae</taxon>
        <taxon>Pentapetalae</taxon>
        <taxon>rosids</taxon>
        <taxon>malvids</taxon>
        <taxon>Malvales</taxon>
        <taxon>Malvaceae</taxon>
        <taxon>Malvoideae</taxon>
        <taxon>Gossypium</taxon>
    </lineage>
</organism>
<evidence type="ECO:0000313" key="1">
    <source>
        <dbReference type="EMBL" id="PPR94224.1"/>
    </source>
</evidence>
<dbReference type="Proteomes" id="UP000239757">
    <property type="component" value="Unassembled WGS sequence"/>
</dbReference>
<reference evidence="1 2" key="1">
    <citation type="submission" date="2015-01" db="EMBL/GenBank/DDBJ databases">
        <title>Genome of allotetraploid Gossypium barbadense reveals genomic plasticity and fiber elongation in cotton evolution.</title>
        <authorList>
            <person name="Chen X."/>
            <person name="Liu X."/>
            <person name="Zhao B."/>
            <person name="Zheng H."/>
            <person name="Hu Y."/>
            <person name="Lu G."/>
            <person name="Yang C."/>
            <person name="Chen J."/>
            <person name="Shan C."/>
            <person name="Zhang L."/>
            <person name="Zhou Y."/>
            <person name="Wang L."/>
            <person name="Guo W."/>
            <person name="Bai Y."/>
            <person name="Ruan J."/>
            <person name="Shangguan X."/>
            <person name="Mao Y."/>
            <person name="Jiang J."/>
            <person name="Zhu Y."/>
            <person name="Lei J."/>
            <person name="Kang H."/>
            <person name="Chen S."/>
            <person name="He X."/>
            <person name="Wang R."/>
            <person name="Wang Y."/>
            <person name="Chen J."/>
            <person name="Wang L."/>
            <person name="Yu S."/>
            <person name="Wang B."/>
            <person name="Wei J."/>
            <person name="Song S."/>
            <person name="Lu X."/>
            <person name="Gao Z."/>
            <person name="Gu W."/>
            <person name="Deng X."/>
            <person name="Ma D."/>
            <person name="Wang S."/>
            <person name="Liang W."/>
            <person name="Fang L."/>
            <person name="Cai C."/>
            <person name="Zhu X."/>
            <person name="Zhou B."/>
            <person name="Zhang Y."/>
            <person name="Chen Z."/>
            <person name="Xu S."/>
            <person name="Zhu R."/>
            <person name="Wang S."/>
            <person name="Zhang T."/>
            <person name="Zhao G."/>
        </authorList>
    </citation>
    <scope>NUCLEOTIDE SEQUENCE [LARGE SCALE GENOMIC DNA]</scope>
    <source>
        <strain evidence="2">cv. Xinhai21</strain>
        <tissue evidence="1">Leaf</tissue>
    </source>
</reference>
<gene>
    <name evidence="1" type="ORF">GOBAR_AA26447</name>
</gene>
<evidence type="ECO:0000313" key="2">
    <source>
        <dbReference type="Proteomes" id="UP000239757"/>
    </source>
</evidence>
<proteinExistence type="predicted"/>
<accession>A0A2P5WT09</accession>
<dbReference type="EMBL" id="KZ666598">
    <property type="protein sequence ID" value="PPR94224.1"/>
    <property type="molecule type" value="Genomic_DNA"/>
</dbReference>